<dbReference type="PANTHER" id="PTHR24096:SF149">
    <property type="entry name" value="AMP-BINDING DOMAIN-CONTAINING PROTEIN-RELATED"/>
    <property type="match status" value="1"/>
</dbReference>
<keyword evidence="8" id="KW-1185">Reference proteome</keyword>
<gene>
    <name evidence="7" type="ORF">PPYR_12007</name>
</gene>
<reference evidence="7 8" key="1">
    <citation type="journal article" date="2018" name="Elife">
        <title>Firefly genomes illuminate parallel origins of bioluminescence in beetles.</title>
        <authorList>
            <person name="Fallon T.R."/>
            <person name="Lower S.E."/>
            <person name="Chang C.H."/>
            <person name="Bessho-Uehara M."/>
            <person name="Martin G.J."/>
            <person name="Bewick A.J."/>
            <person name="Behringer M."/>
            <person name="Debat H.J."/>
            <person name="Wong I."/>
            <person name="Day J.C."/>
            <person name="Suvorov A."/>
            <person name="Silva C.J."/>
            <person name="Stanger-Hall K.F."/>
            <person name="Hall D.W."/>
            <person name="Schmitz R.J."/>
            <person name="Nelson D.R."/>
            <person name="Lewis S.M."/>
            <person name="Shigenobu S."/>
            <person name="Bybee S.M."/>
            <person name="Larracuente A.M."/>
            <person name="Oba Y."/>
            <person name="Weng J.K."/>
        </authorList>
    </citation>
    <scope>NUCLEOTIDE SEQUENCE [LARGE SCALE GENOMIC DNA]</scope>
    <source>
        <strain evidence="7">1611_PpyrPB1</strain>
        <tissue evidence="7">Whole body</tissue>
    </source>
</reference>
<dbReference type="AlphaFoldDB" id="A0A5N4AD38"/>
<name>A0A5N4AD38_PHOPY</name>
<dbReference type="PANTHER" id="PTHR24096">
    <property type="entry name" value="LONG-CHAIN-FATTY-ACID--COA LIGASE"/>
    <property type="match status" value="1"/>
</dbReference>
<protein>
    <recommendedName>
        <fullName evidence="9">Luciferin 4-monooxygenase</fullName>
    </recommendedName>
</protein>
<evidence type="ECO:0000256" key="3">
    <source>
        <dbReference type="ARBA" id="ARBA00022598"/>
    </source>
</evidence>
<dbReference type="Gene3D" id="3.30.300.30">
    <property type="match status" value="1"/>
</dbReference>
<evidence type="ECO:0000259" key="6">
    <source>
        <dbReference type="Pfam" id="PF13193"/>
    </source>
</evidence>
<evidence type="ECO:0008006" key="9">
    <source>
        <dbReference type="Google" id="ProtNLM"/>
    </source>
</evidence>
<dbReference type="InterPro" id="IPR020845">
    <property type="entry name" value="AMP-binding_CS"/>
</dbReference>
<dbReference type="InterPro" id="IPR025110">
    <property type="entry name" value="AMP-bd_C"/>
</dbReference>
<dbReference type="Pfam" id="PF00501">
    <property type="entry name" value="AMP-binding"/>
    <property type="match status" value="1"/>
</dbReference>
<proteinExistence type="inferred from homology"/>
<comment type="subcellular location">
    <subcellularLocation>
        <location evidence="1">Peroxisome</location>
    </subcellularLocation>
</comment>
<organism evidence="7 8">
    <name type="scientific">Photinus pyralis</name>
    <name type="common">Common eastern firefly</name>
    <name type="synonym">Lampyris pyralis</name>
    <dbReference type="NCBI Taxonomy" id="7054"/>
    <lineage>
        <taxon>Eukaryota</taxon>
        <taxon>Metazoa</taxon>
        <taxon>Ecdysozoa</taxon>
        <taxon>Arthropoda</taxon>
        <taxon>Hexapoda</taxon>
        <taxon>Insecta</taxon>
        <taxon>Pterygota</taxon>
        <taxon>Neoptera</taxon>
        <taxon>Endopterygota</taxon>
        <taxon>Coleoptera</taxon>
        <taxon>Polyphaga</taxon>
        <taxon>Elateriformia</taxon>
        <taxon>Elateroidea</taxon>
        <taxon>Lampyridae</taxon>
        <taxon>Lampyrinae</taxon>
        <taxon>Photinus</taxon>
    </lineage>
</organism>
<evidence type="ECO:0000256" key="4">
    <source>
        <dbReference type="ARBA" id="ARBA00023140"/>
    </source>
</evidence>
<evidence type="ECO:0000313" key="7">
    <source>
        <dbReference type="EMBL" id="KAB0795168.1"/>
    </source>
</evidence>
<dbReference type="Proteomes" id="UP000327044">
    <property type="component" value="Unassembled WGS sequence"/>
</dbReference>
<feature type="domain" description="AMP-dependent synthetase/ligase" evidence="5">
    <location>
        <begin position="32"/>
        <end position="391"/>
    </location>
</feature>
<comment type="similarity">
    <text evidence="2">Belongs to the ATP-dependent AMP-binding enzyme family.</text>
</comment>
<dbReference type="InterPro" id="IPR042099">
    <property type="entry name" value="ANL_N_sf"/>
</dbReference>
<feature type="domain" description="AMP-binding enzyme C-terminal" evidence="6">
    <location>
        <begin position="440"/>
        <end position="514"/>
    </location>
</feature>
<dbReference type="PROSITE" id="PS00455">
    <property type="entry name" value="AMP_BINDING"/>
    <property type="match status" value="1"/>
</dbReference>
<evidence type="ECO:0000313" key="8">
    <source>
        <dbReference type="Proteomes" id="UP000327044"/>
    </source>
</evidence>
<dbReference type="Gene3D" id="3.40.50.12780">
    <property type="entry name" value="N-terminal domain of ligase-like"/>
    <property type="match status" value="1"/>
</dbReference>
<evidence type="ECO:0000256" key="2">
    <source>
        <dbReference type="ARBA" id="ARBA00006432"/>
    </source>
</evidence>
<evidence type="ECO:0000259" key="5">
    <source>
        <dbReference type="Pfam" id="PF00501"/>
    </source>
</evidence>
<keyword evidence="3" id="KW-0436">Ligase</keyword>
<accession>A0A5N4AD38</accession>
<dbReference type="InterPro" id="IPR000873">
    <property type="entry name" value="AMP-dep_synth/lig_dom"/>
</dbReference>
<dbReference type="GO" id="GO:0016405">
    <property type="term" value="F:CoA-ligase activity"/>
    <property type="evidence" value="ECO:0007669"/>
    <property type="project" value="TreeGrafter"/>
</dbReference>
<dbReference type="EMBL" id="VVIM01000008">
    <property type="protein sequence ID" value="KAB0795168.1"/>
    <property type="molecule type" value="Genomic_DNA"/>
</dbReference>
<keyword evidence="4" id="KW-0576">Peroxisome</keyword>
<dbReference type="SUPFAM" id="SSF56801">
    <property type="entry name" value="Acetyl-CoA synthetase-like"/>
    <property type="match status" value="1"/>
</dbReference>
<dbReference type="InterPro" id="IPR045851">
    <property type="entry name" value="AMP-bd_C_sf"/>
</dbReference>
<dbReference type="Pfam" id="PF13193">
    <property type="entry name" value="AMP-binding_C"/>
    <property type="match status" value="1"/>
</dbReference>
<comment type="caution">
    <text evidence="7">The sequence shown here is derived from an EMBL/GenBank/DDBJ whole genome shotgun (WGS) entry which is preliminary data.</text>
</comment>
<dbReference type="GO" id="GO:0005777">
    <property type="term" value="C:peroxisome"/>
    <property type="evidence" value="ECO:0007669"/>
    <property type="project" value="UniProtKB-SubCell"/>
</dbReference>
<dbReference type="InParanoid" id="A0A5N4AD38"/>
<sequence>MNDHPNIITMPDTSPSADHKGVGYVYYHSMLKYQHRVAQIDALTNKQENYCSLLNRSTRAAITMQNKGIGPGDFVSICSRNTFDACVPCIAALFIGAIMAPVDPAFSVTETVYLLKQLSPKMIFVAAQSVRLIEEVVKVLETGTTIVTFGETVAHTPFDDFLQPYSNEMEFSPRQPESIHEMALLLFTSGTTGRPKGICHSHSSILSNPMFPETRDCLTIATFCSVYWVIYHRLLHNSIVNGFKMIIFEDFDCNDPWKVLEFRVDYALIIPFEGMSFVKHPKPEHADVTNLKVLALSGNTMSKEQLLLLKAQLPKTFVAKSYGQSEVFTRILGFPQTAKGFHLVEKYPNSVGIPSGGFSYKIVDVETEEILAANSVGELMLKSKNQTNGYYKCDSSEMFDADGWLKTGDLAYYNEEHCFFITGRIKESFKYIDYHVIPVEIENVLAGHPAVQNVVVLGLPHHTDENHPIAVVEVCQKVTTDELVKYVEERVEDRKRLRGGVKIVQKIPLTVSGKFSRYKLREMLIHQRMQSME</sequence>
<dbReference type="OrthoDB" id="2962993at2759"/>
<evidence type="ECO:0000256" key="1">
    <source>
        <dbReference type="ARBA" id="ARBA00004275"/>
    </source>
</evidence>